<dbReference type="InterPro" id="IPR044429">
    <property type="entry name" value="SETD4_SET"/>
</dbReference>
<feature type="domain" description="SET" evidence="1">
    <location>
        <begin position="26"/>
        <end position="273"/>
    </location>
</feature>
<evidence type="ECO:0000313" key="2">
    <source>
        <dbReference type="EMBL" id="QKX63999.1"/>
    </source>
</evidence>
<dbReference type="InterPro" id="IPR046341">
    <property type="entry name" value="SET_dom_sf"/>
</dbReference>
<keyword evidence="3" id="KW-1185">Reference proteome</keyword>
<dbReference type="PANTHER" id="PTHR13271:SF137">
    <property type="entry name" value="SET DOMAIN-CONTAINING PROTEIN"/>
    <property type="match status" value="1"/>
</dbReference>
<organism evidence="2 3">
    <name type="scientific">Talaromyces rugulosus</name>
    <name type="common">Penicillium rugulosum</name>
    <dbReference type="NCBI Taxonomy" id="121627"/>
    <lineage>
        <taxon>Eukaryota</taxon>
        <taxon>Fungi</taxon>
        <taxon>Dikarya</taxon>
        <taxon>Ascomycota</taxon>
        <taxon>Pezizomycotina</taxon>
        <taxon>Eurotiomycetes</taxon>
        <taxon>Eurotiomycetidae</taxon>
        <taxon>Eurotiales</taxon>
        <taxon>Trichocomaceae</taxon>
        <taxon>Talaromyces</taxon>
        <taxon>Talaromyces sect. Islandici</taxon>
    </lineage>
</organism>
<dbReference type="RefSeq" id="XP_035350173.1">
    <property type="nucleotide sequence ID" value="XM_035494280.1"/>
</dbReference>
<name>A0A7H8RC11_TALRU</name>
<dbReference type="InterPro" id="IPR001214">
    <property type="entry name" value="SET_dom"/>
</dbReference>
<evidence type="ECO:0000313" key="3">
    <source>
        <dbReference type="Proteomes" id="UP000509510"/>
    </source>
</evidence>
<gene>
    <name evidence="2" type="ORF">TRUGW13939_11172</name>
</gene>
<dbReference type="Proteomes" id="UP000509510">
    <property type="component" value="Chromosome VI"/>
</dbReference>
<dbReference type="Gene3D" id="3.90.1410.10">
    <property type="entry name" value="set domain protein methyltransferase, domain 1"/>
    <property type="match status" value="1"/>
</dbReference>
<dbReference type="KEGG" id="trg:TRUGW13939_11172"/>
<dbReference type="AlphaFoldDB" id="A0A7H8RC11"/>
<dbReference type="CDD" id="cd19177">
    <property type="entry name" value="SET_SETD4"/>
    <property type="match status" value="1"/>
</dbReference>
<dbReference type="PANTHER" id="PTHR13271">
    <property type="entry name" value="UNCHARACTERIZED PUTATIVE METHYLTRANSFERASE"/>
    <property type="match status" value="1"/>
</dbReference>
<dbReference type="EMBL" id="CP055903">
    <property type="protein sequence ID" value="QKX63999.1"/>
    <property type="molecule type" value="Genomic_DNA"/>
</dbReference>
<accession>A0A7H8RC11</accession>
<proteinExistence type="predicted"/>
<sequence>MTSFSPPGEEHTEFMQWSIAQGVEINGVAPARFPGRGLGMVATRDIQANEVMVSVPISVMLSVDGIPPSFTNLFVDGIPIHGLLAAFLTHGKPEILKKYSLWKATWPTRQDFEESMPILWPEKLRESNSAHAIIPQAVDSSSITLPPSASGLWNTFRKRPLVQEYATKHQNQLAQQEKRLQAAWKGVTAVFPDTDWDAFLYYWLIVNTRSFYYVKPGEEPPEDANEAMVLVPFADYFNHKDDAQCHVEFDGQNYIFQATKSYEKGEEIYMSYGTHPNDLLLIEYGFCLQENESDTVYLDDIIFKDLTTAEKEELIFQQYYGNYQITTESGPCFRTEVAASMKCMSRRDWRNYIQGRGAVTPNSEKVNSIIRYWLEAYLKEANVTIDNLETMLKAETVDSTASKIKVLIDRWNQIKHLCNETVSKLD</sequence>
<evidence type="ECO:0000259" key="1">
    <source>
        <dbReference type="PROSITE" id="PS50280"/>
    </source>
</evidence>
<dbReference type="OrthoDB" id="341421at2759"/>
<reference evidence="3" key="1">
    <citation type="submission" date="2020-06" db="EMBL/GenBank/DDBJ databases">
        <title>A chromosome-scale genome assembly of Talaromyces rugulosus W13939.</title>
        <authorList>
            <person name="Wang B."/>
            <person name="Guo L."/>
            <person name="Ye K."/>
            <person name="Wang L."/>
        </authorList>
    </citation>
    <scope>NUCLEOTIDE SEQUENCE [LARGE SCALE GENOMIC DNA]</scope>
    <source>
        <strain evidence="3">W13939</strain>
    </source>
</reference>
<dbReference type="SUPFAM" id="SSF82199">
    <property type="entry name" value="SET domain"/>
    <property type="match status" value="1"/>
</dbReference>
<dbReference type="SMART" id="SM00317">
    <property type="entry name" value="SET"/>
    <property type="match status" value="1"/>
</dbReference>
<dbReference type="InterPro" id="IPR050600">
    <property type="entry name" value="SETD3_SETD6_MTase"/>
</dbReference>
<dbReference type="PROSITE" id="PS50280">
    <property type="entry name" value="SET"/>
    <property type="match status" value="1"/>
</dbReference>
<dbReference type="GeneID" id="55998650"/>
<dbReference type="GO" id="GO:0016279">
    <property type="term" value="F:protein-lysine N-methyltransferase activity"/>
    <property type="evidence" value="ECO:0007669"/>
    <property type="project" value="InterPro"/>
</dbReference>
<protein>
    <recommendedName>
        <fullName evidence="1">SET domain-containing protein</fullName>
    </recommendedName>
</protein>
<dbReference type="Pfam" id="PF00856">
    <property type="entry name" value="SET"/>
    <property type="match status" value="1"/>
</dbReference>